<dbReference type="InterPro" id="IPR032427">
    <property type="entry name" value="P22_portal"/>
</dbReference>
<proteinExistence type="predicted"/>
<protein>
    <recommendedName>
        <fullName evidence="3">Portal protein</fullName>
    </recommendedName>
</protein>
<feature type="region of interest" description="Disordered" evidence="1">
    <location>
        <begin position="208"/>
        <end position="233"/>
    </location>
</feature>
<organism evidence="2">
    <name type="scientific">viral metagenome</name>
    <dbReference type="NCBI Taxonomy" id="1070528"/>
    <lineage>
        <taxon>unclassified sequences</taxon>
        <taxon>metagenomes</taxon>
        <taxon>organismal metagenomes</taxon>
    </lineage>
</organism>
<feature type="compositionally biased region" description="Basic and acidic residues" evidence="1">
    <location>
        <begin position="223"/>
        <end position="233"/>
    </location>
</feature>
<dbReference type="EMBL" id="MT142224">
    <property type="protein sequence ID" value="QJA76431.1"/>
    <property type="molecule type" value="Genomic_DNA"/>
</dbReference>
<evidence type="ECO:0000256" key="1">
    <source>
        <dbReference type="SAM" id="MobiDB-lite"/>
    </source>
</evidence>
<name>A0A6M3K449_9ZZZZ</name>
<accession>A0A6M3K449</accession>
<reference evidence="2" key="1">
    <citation type="submission" date="2020-03" db="EMBL/GenBank/DDBJ databases">
        <title>The deep terrestrial virosphere.</title>
        <authorList>
            <person name="Holmfeldt K."/>
            <person name="Nilsson E."/>
            <person name="Simone D."/>
            <person name="Lopez-Fernandez M."/>
            <person name="Wu X."/>
            <person name="de Brujin I."/>
            <person name="Lundin D."/>
            <person name="Andersson A."/>
            <person name="Bertilsson S."/>
            <person name="Dopson M."/>
        </authorList>
    </citation>
    <scope>NUCLEOTIDE SEQUENCE</scope>
    <source>
        <strain evidence="2">MM415A01508</strain>
    </source>
</reference>
<feature type="region of interest" description="Disordered" evidence="1">
    <location>
        <begin position="553"/>
        <end position="577"/>
    </location>
</feature>
<sequence length="676" mass="76000">MPTIDLKKIENAGTPEDVLAVYRRVKKYYVDDEDRKTWKDNREKNWSAAYPLDTEEEGIWTPVEKETMEKKGQIPIGINDLAKGIQGSCAVITAKAPGLNFSPIGSGDLYVAELFKRGWDYVLNKNGGPITFYDFVQEAKVGALGCLEAKHDPSKGIYGKVVIGELDPTTYYFDKKAKKRDHSDVCFGKAHLVTKKYAQENYEGLTEEDLTFSPIEKDEEGDESKPDYVKGKDNYALGEGKKSGLPEVEDEEDENVWEVEDWELVKVKELWLMIPAQEKPGEFDREVYKTNEEIEATGWIVGKEGKVATKITLIPNPMMQQQATDGGVIPQAMIPQTIEAVIWSRRVEKRIQRIVVGKKKISEEENPLGVDSEGEPILSVITLPHDRTLSGYPTCPTTRAYEISRSRNKRRMQSIYVVTKNIDAPIVMTDGSAWVKDEVHGDWIRAAKDTQHMPTRLLPGTTSAELINMEQRDKEDINDEYDMPEVFRGKLPPGQANIAGRTVLALQESVGTMSQPFTLAVESSMERLGKATAALMLKTWPKSMWTRLVEPDEMQSWQPEKEKQVDEQGNPVEPEPDKIQQRWTDAIARITGEDGKEPMSMIDLDVKVIAGSTQPTNRMAKAGVALEFVKAGLYPPEIALEYLDDPLKDKAVEILDRNRKQEMEAIAQGEATKAAK</sequence>
<dbReference type="Pfam" id="PF16510">
    <property type="entry name" value="P22_portal"/>
    <property type="match status" value="1"/>
</dbReference>
<gene>
    <name evidence="2" type="ORF">MM415A01508_0012</name>
</gene>
<evidence type="ECO:0008006" key="3">
    <source>
        <dbReference type="Google" id="ProtNLM"/>
    </source>
</evidence>
<evidence type="ECO:0000313" key="2">
    <source>
        <dbReference type="EMBL" id="QJA76431.1"/>
    </source>
</evidence>
<dbReference type="AlphaFoldDB" id="A0A6M3K449"/>